<sequence>MNISCRGLVVEGTKLILTVFVLTVQCGTMLLREISRRVHLTEAARYEVTGSVNHTIWIKDKQNIFPIDYRPNNPMFPFLDRRRQHRSAGKWQGTIFAQVILVSLPLFSPSIASTPCSEYTSYDIPHILTTVIVVPVDCKLPEQNVPLCPIFLLKQYTTRHCPVDKWTADTTSSEQKGVCRAQFAGEEKSPSRIDKYIFTQGEKCAKKKSL</sequence>
<protein>
    <submittedName>
        <fullName evidence="2">Uncharacterized protein</fullName>
    </submittedName>
</protein>
<name>A0A915ET44_9CEST</name>
<evidence type="ECO:0000313" key="1">
    <source>
        <dbReference type="Proteomes" id="UP000887562"/>
    </source>
</evidence>
<dbReference type="AlphaFoldDB" id="A0A915ET44"/>
<evidence type="ECO:0000313" key="2">
    <source>
        <dbReference type="WBParaSite" id="maker-E.canG7_contigs_1383-snap-gene-0.112-mRNA-1"/>
    </source>
</evidence>
<reference evidence="2" key="1">
    <citation type="submission" date="2022-11" db="UniProtKB">
        <authorList>
            <consortium name="WormBaseParasite"/>
        </authorList>
    </citation>
    <scope>IDENTIFICATION</scope>
</reference>
<dbReference type="WBParaSite" id="maker-E.canG7_contigs_1383-snap-gene-0.112-mRNA-1">
    <property type="protein sequence ID" value="maker-E.canG7_contigs_1383-snap-gene-0.112-mRNA-1"/>
    <property type="gene ID" value="EcG7_01166"/>
</dbReference>
<organism evidence="1 2">
    <name type="scientific">Echinococcus canadensis</name>
    <dbReference type="NCBI Taxonomy" id="519352"/>
    <lineage>
        <taxon>Eukaryota</taxon>
        <taxon>Metazoa</taxon>
        <taxon>Spiralia</taxon>
        <taxon>Lophotrochozoa</taxon>
        <taxon>Platyhelminthes</taxon>
        <taxon>Cestoda</taxon>
        <taxon>Eucestoda</taxon>
        <taxon>Cyclophyllidea</taxon>
        <taxon>Taeniidae</taxon>
        <taxon>Echinococcus</taxon>
        <taxon>Echinococcus canadensis group</taxon>
    </lineage>
</organism>
<keyword evidence="1" id="KW-1185">Reference proteome</keyword>
<accession>A0A915ET44</accession>
<proteinExistence type="predicted"/>
<dbReference type="Proteomes" id="UP000887562">
    <property type="component" value="Unplaced"/>
</dbReference>